<accession>A0A7W9AHJ1</accession>
<evidence type="ECO:0000256" key="2">
    <source>
        <dbReference type="SAM" id="SignalP"/>
    </source>
</evidence>
<dbReference type="PROSITE" id="PS51257">
    <property type="entry name" value="PROKAR_LIPOPROTEIN"/>
    <property type="match status" value="1"/>
</dbReference>
<dbReference type="EMBL" id="JACIJC010000003">
    <property type="protein sequence ID" value="MBB5685807.1"/>
    <property type="molecule type" value="Genomic_DNA"/>
</dbReference>
<feature type="domain" description="Superoxide dismutase copper/zinc binding" evidence="3">
    <location>
        <begin position="57"/>
        <end position="178"/>
    </location>
</feature>
<dbReference type="Gene3D" id="2.60.40.200">
    <property type="entry name" value="Superoxide dismutase, copper/zinc binding domain"/>
    <property type="match status" value="1"/>
</dbReference>
<feature type="signal peptide" evidence="2">
    <location>
        <begin position="1"/>
        <end position="25"/>
    </location>
</feature>
<dbReference type="CDD" id="cd00305">
    <property type="entry name" value="Cu-Zn_Superoxide_Dismutase"/>
    <property type="match status" value="1"/>
</dbReference>
<dbReference type="AlphaFoldDB" id="A0A7W9AHJ1"/>
<name>A0A7W9AHJ1_9SPHN</name>
<organism evidence="4 5">
    <name type="scientific">Sphingobium boeckii</name>
    <dbReference type="NCBI Taxonomy" id="1082345"/>
    <lineage>
        <taxon>Bacteria</taxon>
        <taxon>Pseudomonadati</taxon>
        <taxon>Pseudomonadota</taxon>
        <taxon>Alphaproteobacteria</taxon>
        <taxon>Sphingomonadales</taxon>
        <taxon>Sphingomonadaceae</taxon>
        <taxon>Sphingobium</taxon>
    </lineage>
</organism>
<dbReference type="Proteomes" id="UP000549617">
    <property type="component" value="Unassembled WGS sequence"/>
</dbReference>
<dbReference type="EC" id="1.15.1.1" evidence="4"/>
<gene>
    <name evidence="4" type="ORF">FHS49_001823</name>
</gene>
<evidence type="ECO:0000313" key="4">
    <source>
        <dbReference type="EMBL" id="MBB5685807.1"/>
    </source>
</evidence>
<comment type="similarity">
    <text evidence="1">Belongs to the Cu-Zn superoxide dismutase family.</text>
</comment>
<evidence type="ECO:0000259" key="3">
    <source>
        <dbReference type="Pfam" id="PF00080"/>
    </source>
</evidence>
<dbReference type="GO" id="GO:0005507">
    <property type="term" value="F:copper ion binding"/>
    <property type="evidence" value="ECO:0007669"/>
    <property type="project" value="InterPro"/>
</dbReference>
<dbReference type="PANTHER" id="PTHR10003">
    <property type="entry name" value="SUPEROXIDE DISMUTASE CU-ZN -RELATED"/>
    <property type="match status" value="1"/>
</dbReference>
<dbReference type="GO" id="GO:0004784">
    <property type="term" value="F:superoxide dismutase activity"/>
    <property type="evidence" value="ECO:0007669"/>
    <property type="project" value="UniProtKB-EC"/>
</dbReference>
<dbReference type="RefSeq" id="WP_246350532.1">
    <property type="nucleotide sequence ID" value="NZ_JACIJC010000003.1"/>
</dbReference>
<evidence type="ECO:0000313" key="5">
    <source>
        <dbReference type="Proteomes" id="UP000549617"/>
    </source>
</evidence>
<feature type="chain" id="PRO_5031389147" evidence="2">
    <location>
        <begin position="26"/>
        <end position="182"/>
    </location>
</feature>
<sequence length="182" mass="17916">MQRLRLFQGAAIASLALLGACAGSADMDDSADAPAAAATARASLYSPSGIAMGNAMIVEMAGGLRLTVNGMALPQGGHGTHIHTTGKCDAPDFTTAGGHWNPAAKQHGLNNPMGPHAGDLPNMIIGTDGAGSITINLPGATMAGLLDADGAALVVHAQPDDNHTDPSGNSGGRIACGVFAAG</sequence>
<keyword evidence="2" id="KW-0732">Signal</keyword>
<dbReference type="InterPro" id="IPR001424">
    <property type="entry name" value="SOD_Cu_Zn_dom"/>
</dbReference>
<evidence type="ECO:0000256" key="1">
    <source>
        <dbReference type="ARBA" id="ARBA00010457"/>
    </source>
</evidence>
<protein>
    <submittedName>
        <fullName evidence="4">Cu-Zn family superoxide dismutase</fullName>
        <ecNumber evidence="4">1.15.1.1</ecNumber>
    </submittedName>
</protein>
<keyword evidence="5" id="KW-1185">Reference proteome</keyword>
<dbReference type="SUPFAM" id="SSF49329">
    <property type="entry name" value="Cu,Zn superoxide dismutase-like"/>
    <property type="match status" value="1"/>
</dbReference>
<dbReference type="InterPro" id="IPR024134">
    <property type="entry name" value="SOD_Cu/Zn_/chaperone"/>
</dbReference>
<reference evidence="4 5" key="1">
    <citation type="submission" date="2020-08" db="EMBL/GenBank/DDBJ databases">
        <title>Genomic Encyclopedia of Type Strains, Phase IV (KMG-IV): sequencing the most valuable type-strain genomes for metagenomic binning, comparative biology and taxonomic classification.</title>
        <authorList>
            <person name="Goeker M."/>
        </authorList>
    </citation>
    <scope>NUCLEOTIDE SEQUENCE [LARGE SCALE GENOMIC DNA]</scope>
    <source>
        <strain evidence="4 5">DSM 25079</strain>
    </source>
</reference>
<dbReference type="InterPro" id="IPR036423">
    <property type="entry name" value="SOD-like_Cu/Zn_dom_sf"/>
</dbReference>
<proteinExistence type="inferred from homology"/>
<dbReference type="Pfam" id="PF00080">
    <property type="entry name" value="Sod_Cu"/>
    <property type="match status" value="1"/>
</dbReference>
<comment type="caution">
    <text evidence="4">The sequence shown here is derived from an EMBL/GenBank/DDBJ whole genome shotgun (WGS) entry which is preliminary data.</text>
</comment>
<keyword evidence="4" id="KW-0560">Oxidoreductase</keyword>